<dbReference type="Pfam" id="PF14079">
    <property type="entry name" value="DUF4260"/>
    <property type="match status" value="1"/>
</dbReference>
<feature type="transmembrane region" description="Helical" evidence="1">
    <location>
        <begin position="28"/>
        <end position="47"/>
    </location>
</feature>
<dbReference type="RefSeq" id="WP_226542421.1">
    <property type="nucleotide sequence ID" value="NZ_CP129013.1"/>
</dbReference>
<name>A0ABY9JSR1_9BACI</name>
<evidence type="ECO:0000313" key="2">
    <source>
        <dbReference type="EMBL" id="WLR42387.1"/>
    </source>
</evidence>
<keyword evidence="1" id="KW-1133">Transmembrane helix</keyword>
<gene>
    <name evidence="2" type="ORF">LC087_17040</name>
</gene>
<protein>
    <submittedName>
        <fullName evidence="2">DUF4260 domain-containing protein</fullName>
    </submittedName>
</protein>
<evidence type="ECO:0000256" key="1">
    <source>
        <dbReference type="SAM" id="Phobius"/>
    </source>
</evidence>
<keyword evidence="1" id="KW-0472">Membrane</keyword>
<feature type="transmembrane region" description="Helical" evidence="1">
    <location>
        <begin position="5"/>
        <end position="22"/>
    </location>
</feature>
<keyword evidence="3" id="KW-1185">Reference proteome</keyword>
<keyword evidence="1" id="KW-0812">Transmembrane</keyword>
<evidence type="ECO:0000313" key="3">
    <source>
        <dbReference type="Proteomes" id="UP001197974"/>
    </source>
</evidence>
<proteinExistence type="predicted"/>
<feature type="transmembrane region" description="Helical" evidence="1">
    <location>
        <begin position="59"/>
        <end position="87"/>
    </location>
</feature>
<sequence length="115" mass="13321">MQRILLHGEGLFVLLTTVYIYSINEFSWVLFLLFLLVPDVSMVGFLINNRVGARIYNLFHTYILSLSAILIGFYFLSDIFLMMGLVWTAHISIDRLLGLGLKYQSSFQDTHLQRL</sequence>
<dbReference type="EMBL" id="CP129013">
    <property type="protein sequence ID" value="WLR42387.1"/>
    <property type="molecule type" value="Genomic_DNA"/>
</dbReference>
<dbReference type="Proteomes" id="UP001197974">
    <property type="component" value="Chromosome"/>
</dbReference>
<organism evidence="2 3">
    <name type="scientific">Bacillus carboniphilus</name>
    <dbReference type="NCBI Taxonomy" id="86663"/>
    <lineage>
        <taxon>Bacteria</taxon>
        <taxon>Bacillati</taxon>
        <taxon>Bacillota</taxon>
        <taxon>Bacilli</taxon>
        <taxon>Bacillales</taxon>
        <taxon>Bacillaceae</taxon>
        <taxon>Bacillus</taxon>
    </lineage>
</organism>
<reference evidence="2 3" key="1">
    <citation type="submission" date="2023-06" db="EMBL/GenBank/DDBJ databases">
        <title>Five Gram-positive bacteria isolated from mangrove sediments in Shenzhen, Guangdong, China.</title>
        <authorList>
            <person name="Yu S."/>
            <person name="Zheng W."/>
            <person name="Huang Y."/>
        </authorList>
    </citation>
    <scope>NUCLEOTIDE SEQUENCE [LARGE SCALE GENOMIC DNA]</scope>
    <source>
        <strain evidence="2 3">SaN35-3</strain>
    </source>
</reference>
<dbReference type="InterPro" id="IPR025356">
    <property type="entry name" value="DUF4260"/>
</dbReference>
<accession>A0ABY9JSR1</accession>